<gene>
    <name evidence="3" type="primary">FZD6</name>
    <name evidence="3" type="ORF">BN1211_4129</name>
</gene>
<dbReference type="PANTHER" id="PTHR43482:SF2">
    <property type="entry name" value="ZINC-BINDING DEHYDROGENASE FAMILY, PUTATIVE (AFU_ORTHOLOGUE AFUA_3G15030)-RELATED"/>
    <property type="match status" value="1"/>
</dbReference>
<feature type="domain" description="Enoyl reductase (ER)" evidence="2">
    <location>
        <begin position="94"/>
        <end position="434"/>
    </location>
</feature>
<evidence type="ECO:0000256" key="1">
    <source>
        <dbReference type="SAM" id="MobiDB-lite"/>
    </source>
</evidence>
<dbReference type="InterPro" id="IPR013149">
    <property type="entry name" value="ADH-like_C"/>
</dbReference>
<dbReference type="Gene3D" id="3.90.180.10">
    <property type="entry name" value="Medium-chain alcohol dehydrogenases, catalytic domain"/>
    <property type="match status" value="1"/>
</dbReference>
<dbReference type="InterPro" id="IPR011032">
    <property type="entry name" value="GroES-like_sf"/>
</dbReference>
<dbReference type="InterPro" id="IPR052585">
    <property type="entry name" value="Lipid_raft_assoc_Zn_ADH"/>
</dbReference>
<dbReference type="Pfam" id="PF08240">
    <property type="entry name" value="ADH_N"/>
    <property type="match status" value="1"/>
</dbReference>
<sequence length="436" mass="48790">MSTDTLSREPTKLEPVTLKRKFTEDERSNSVVSLASTDGDRLDDKLDQQSSDSDSDSKVESKKRRVSPEDGITETELHLIENDTDDLQTALVIKSFEEPFSVDEKYPVPDLGEHEVLIENKFIGLNPIDWKGKKYRFGVYSFPWIQGRESSGVVKKVGSKVANLATGDEVFIASTSYRDLRTSTFQQYSIFDSRLVWKLPKNVSLKEGAGVGVGLVTASSVMEELNVNIFENEDFDKEQYISPEDRDSILIWGGSSGVGSYVIQLAKVAGFKKIISVSSLKHEKFLKDIGATHILDRFKELDELKKELHEILPNGLQIGIDVVGKQTSDHVIHFLNLGDNNNDSTKTFVGVVSMPSKDLDSELLKNIEVKQVLIKKFHENVKHGENLVRVTHDLLDSGKIVSQKNLKLYSGFEGIISGLEDLEKYGASNEKYVVEL</sequence>
<accession>A0A0H5CFY6</accession>
<feature type="compositionally biased region" description="Basic and acidic residues" evidence="1">
    <location>
        <begin position="1"/>
        <end position="12"/>
    </location>
</feature>
<dbReference type="InterPro" id="IPR047122">
    <property type="entry name" value="Trans-enoyl_RdTase-like"/>
</dbReference>
<dbReference type="AlphaFoldDB" id="A0A0H5CFY6"/>
<dbReference type="Gene3D" id="3.40.50.720">
    <property type="entry name" value="NAD(P)-binding Rossmann-like Domain"/>
    <property type="match status" value="1"/>
</dbReference>
<feature type="region of interest" description="Disordered" evidence="1">
    <location>
        <begin position="1"/>
        <end position="75"/>
    </location>
</feature>
<dbReference type="Proteomes" id="UP000038830">
    <property type="component" value="Unassembled WGS sequence"/>
</dbReference>
<reference evidence="4" key="1">
    <citation type="journal article" date="2015" name="J. Biotechnol.">
        <title>The structure of the Cyberlindnera jadinii genome and its relation to Candida utilis analyzed by the occurrence of single nucleotide polymorphisms.</title>
        <authorList>
            <person name="Rupp O."/>
            <person name="Brinkrolf K."/>
            <person name="Buerth C."/>
            <person name="Kunigo M."/>
            <person name="Schneider J."/>
            <person name="Jaenicke S."/>
            <person name="Goesmann A."/>
            <person name="Puehler A."/>
            <person name="Jaeger K.-E."/>
            <person name="Ernst J.F."/>
        </authorList>
    </citation>
    <scope>NUCLEOTIDE SEQUENCE [LARGE SCALE GENOMIC DNA]</scope>
    <source>
        <strain evidence="4">ATCC 18201 / CBS 1600 / BCRC 20928 / JCM 3617 / NBRC 0987 / NRRL Y-1542</strain>
    </source>
</reference>
<evidence type="ECO:0000259" key="2">
    <source>
        <dbReference type="SMART" id="SM00829"/>
    </source>
</evidence>
<dbReference type="InterPro" id="IPR020843">
    <property type="entry name" value="ER"/>
</dbReference>
<proteinExistence type="predicted"/>
<dbReference type="SUPFAM" id="SSF50129">
    <property type="entry name" value="GroES-like"/>
    <property type="match status" value="1"/>
</dbReference>
<dbReference type="InterPro" id="IPR013154">
    <property type="entry name" value="ADH-like_N"/>
</dbReference>
<protein>
    <submittedName>
        <fullName evidence="3">FZD6 protein</fullName>
    </submittedName>
</protein>
<name>A0A0H5CFY6_CYBJN</name>
<dbReference type="PANTHER" id="PTHR43482">
    <property type="entry name" value="PROTEIN AST1-RELATED"/>
    <property type="match status" value="1"/>
</dbReference>
<dbReference type="CDD" id="cd08249">
    <property type="entry name" value="enoyl_reductase_like"/>
    <property type="match status" value="1"/>
</dbReference>
<feature type="compositionally biased region" description="Basic and acidic residues" evidence="1">
    <location>
        <begin position="38"/>
        <end position="47"/>
    </location>
</feature>
<dbReference type="EMBL" id="CDQK01000004">
    <property type="protein sequence ID" value="CEP23519.1"/>
    <property type="molecule type" value="Genomic_DNA"/>
</dbReference>
<dbReference type="GO" id="GO:0016651">
    <property type="term" value="F:oxidoreductase activity, acting on NAD(P)H"/>
    <property type="evidence" value="ECO:0007669"/>
    <property type="project" value="InterPro"/>
</dbReference>
<evidence type="ECO:0000313" key="4">
    <source>
        <dbReference type="Proteomes" id="UP000038830"/>
    </source>
</evidence>
<dbReference type="Pfam" id="PF00107">
    <property type="entry name" value="ADH_zinc_N"/>
    <property type="match status" value="1"/>
</dbReference>
<organism evidence="3 4">
    <name type="scientific">Cyberlindnera jadinii (strain ATCC 18201 / CBS 1600 / BCRC 20928 / JCM 3617 / NBRC 0987 / NRRL Y-1542)</name>
    <name type="common">Torula yeast</name>
    <name type="synonym">Candida utilis</name>
    <dbReference type="NCBI Taxonomy" id="983966"/>
    <lineage>
        <taxon>Eukaryota</taxon>
        <taxon>Fungi</taxon>
        <taxon>Dikarya</taxon>
        <taxon>Ascomycota</taxon>
        <taxon>Saccharomycotina</taxon>
        <taxon>Saccharomycetes</taxon>
        <taxon>Phaffomycetales</taxon>
        <taxon>Phaffomycetaceae</taxon>
        <taxon>Cyberlindnera</taxon>
    </lineage>
</organism>
<dbReference type="InterPro" id="IPR036291">
    <property type="entry name" value="NAD(P)-bd_dom_sf"/>
</dbReference>
<dbReference type="SMART" id="SM00829">
    <property type="entry name" value="PKS_ER"/>
    <property type="match status" value="1"/>
</dbReference>
<evidence type="ECO:0000313" key="3">
    <source>
        <dbReference type="EMBL" id="CEP23519.1"/>
    </source>
</evidence>
<dbReference type="SUPFAM" id="SSF51735">
    <property type="entry name" value="NAD(P)-binding Rossmann-fold domains"/>
    <property type="match status" value="1"/>
</dbReference>